<reference evidence="7 8" key="1">
    <citation type="submission" date="2019-01" db="EMBL/GenBank/DDBJ databases">
        <title>Nuclear Genome Assembly of the Microalgal Biofuel strain Nannochloropsis salina CCMP1776.</title>
        <authorList>
            <person name="Hovde B."/>
        </authorList>
    </citation>
    <scope>NUCLEOTIDE SEQUENCE [LARGE SCALE GENOMIC DNA]</scope>
    <source>
        <strain evidence="7 8">CCMP1776</strain>
    </source>
</reference>
<evidence type="ECO:0000256" key="2">
    <source>
        <dbReference type="ARBA" id="ARBA00022833"/>
    </source>
</evidence>
<evidence type="ECO:0000313" key="7">
    <source>
        <dbReference type="EMBL" id="TFJ88331.1"/>
    </source>
</evidence>
<dbReference type="InterPro" id="IPR009061">
    <property type="entry name" value="DNA-bd_dom_put_sf"/>
</dbReference>
<dbReference type="GO" id="GO:0006284">
    <property type="term" value="P:base-excision repair"/>
    <property type="evidence" value="ECO:0007669"/>
    <property type="project" value="TreeGrafter"/>
</dbReference>
<dbReference type="AlphaFoldDB" id="A0A4D9D9F3"/>
<dbReference type="PANTHER" id="PTHR10142">
    <property type="entry name" value="DNA REPAIR PROTEIN COMPLEMENTING XP-A CELLS"/>
    <property type="match status" value="1"/>
</dbReference>
<dbReference type="Proteomes" id="UP000355283">
    <property type="component" value="Unassembled WGS sequence"/>
</dbReference>
<proteinExistence type="predicted"/>
<dbReference type="GO" id="GO:0000110">
    <property type="term" value="C:nucleotide-excision repair factor 1 complex"/>
    <property type="evidence" value="ECO:0007669"/>
    <property type="project" value="TreeGrafter"/>
</dbReference>
<dbReference type="InterPro" id="IPR037129">
    <property type="entry name" value="XPA_sf"/>
</dbReference>
<evidence type="ECO:0000256" key="3">
    <source>
        <dbReference type="ARBA" id="ARBA00023242"/>
    </source>
</evidence>
<feature type="coiled-coil region" evidence="4">
    <location>
        <begin position="7"/>
        <end position="46"/>
    </location>
</feature>
<feature type="region of interest" description="Disordered" evidence="5">
    <location>
        <begin position="67"/>
        <end position="93"/>
    </location>
</feature>
<dbReference type="InterPro" id="IPR000465">
    <property type="entry name" value="XPA/RAD14"/>
</dbReference>
<gene>
    <name evidence="7" type="ORF">NSK_000680</name>
</gene>
<comment type="subcellular location">
    <subcellularLocation>
        <location evidence="1">Nucleus</location>
    </subcellularLocation>
</comment>
<keyword evidence="2" id="KW-0862">Zinc</keyword>
<keyword evidence="3" id="KW-0539">Nucleus</keyword>
<accession>A0A4D9D9F3</accession>
<dbReference type="Pfam" id="PF05181">
    <property type="entry name" value="XPA_C"/>
    <property type="match status" value="1"/>
</dbReference>
<evidence type="ECO:0000259" key="6">
    <source>
        <dbReference type="Pfam" id="PF05181"/>
    </source>
</evidence>
<feature type="domain" description="XPA C-terminal" evidence="6">
    <location>
        <begin position="135"/>
        <end position="179"/>
    </location>
</feature>
<dbReference type="Gene3D" id="3.90.530.10">
    <property type="entry name" value="XPA C-terminal domain"/>
    <property type="match status" value="1"/>
</dbReference>
<dbReference type="GO" id="GO:0000715">
    <property type="term" value="P:nucleotide-excision repair, DNA damage recognition"/>
    <property type="evidence" value="ECO:0007669"/>
    <property type="project" value="TreeGrafter"/>
</dbReference>
<dbReference type="GO" id="GO:0003684">
    <property type="term" value="F:damaged DNA binding"/>
    <property type="evidence" value="ECO:0007669"/>
    <property type="project" value="InterPro"/>
</dbReference>
<name>A0A4D9D9F3_9STRA</name>
<organism evidence="7 8">
    <name type="scientific">Nannochloropsis salina CCMP1776</name>
    <dbReference type="NCBI Taxonomy" id="1027361"/>
    <lineage>
        <taxon>Eukaryota</taxon>
        <taxon>Sar</taxon>
        <taxon>Stramenopiles</taxon>
        <taxon>Ochrophyta</taxon>
        <taxon>Eustigmatophyceae</taxon>
        <taxon>Eustigmatales</taxon>
        <taxon>Monodopsidaceae</taxon>
        <taxon>Microchloropsis</taxon>
        <taxon>Microchloropsis salina</taxon>
    </lineage>
</organism>
<evidence type="ECO:0000313" key="8">
    <source>
        <dbReference type="Proteomes" id="UP000355283"/>
    </source>
</evidence>
<dbReference type="OrthoDB" id="5368863at2759"/>
<dbReference type="GO" id="GO:1901255">
    <property type="term" value="P:nucleotide-excision repair involved in interstrand cross-link repair"/>
    <property type="evidence" value="ECO:0007669"/>
    <property type="project" value="TreeGrafter"/>
</dbReference>
<dbReference type="PANTHER" id="PTHR10142:SF0">
    <property type="entry name" value="DNA REPAIR PROTEIN COMPLEMENTING XP-A CELLS"/>
    <property type="match status" value="1"/>
</dbReference>
<sequence length="232" mass="26536">MLTDEQRVRIEENRKRALALRARKEKERLQQHAELLREQQLQLTAADTNTPEGSSQALQNLLAQGGFTREGPEDEEDSTDSVPTAAPSAPVPKAARVAGKGLSCEVCGSGLVDPMYHDVFRITVCTPCKNNNEEEYGLVTKGDAVAEFLLQEGTMRVMPYLERNNPRNTKYQKMKLYCRRLLRAKAYERWDGPEGLAEERNRRRERRYESAIDKTLNVFTKTTKKAKFWSQK</sequence>
<dbReference type="EMBL" id="SDOX01000002">
    <property type="protein sequence ID" value="TFJ88331.1"/>
    <property type="molecule type" value="Genomic_DNA"/>
</dbReference>
<comment type="caution">
    <text evidence="7">The sequence shown here is derived from an EMBL/GenBank/DDBJ whole genome shotgun (WGS) entry which is preliminary data.</text>
</comment>
<evidence type="ECO:0000256" key="5">
    <source>
        <dbReference type="SAM" id="MobiDB-lite"/>
    </source>
</evidence>
<feature type="compositionally biased region" description="Low complexity" evidence="5">
    <location>
        <begin position="82"/>
        <end position="93"/>
    </location>
</feature>
<dbReference type="SUPFAM" id="SSF46955">
    <property type="entry name" value="Putative DNA-binding domain"/>
    <property type="match status" value="1"/>
</dbReference>
<keyword evidence="8" id="KW-1185">Reference proteome</keyword>
<dbReference type="GO" id="GO:0070914">
    <property type="term" value="P:UV-damage excision repair"/>
    <property type="evidence" value="ECO:0007669"/>
    <property type="project" value="TreeGrafter"/>
</dbReference>
<dbReference type="InterPro" id="IPR022656">
    <property type="entry name" value="XPA_C"/>
</dbReference>
<evidence type="ECO:0000256" key="4">
    <source>
        <dbReference type="SAM" id="Coils"/>
    </source>
</evidence>
<evidence type="ECO:0000256" key="1">
    <source>
        <dbReference type="ARBA" id="ARBA00004123"/>
    </source>
</evidence>
<protein>
    <recommendedName>
        <fullName evidence="6">XPA C-terminal domain-containing protein</fullName>
    </recommendedName>
</protein>
<keyword evidence="4" id="KW-0175">Coiled coil</keyword>